<sequence length="400" mass="45521">MEQPQGFFRLSIELREAIYRLVLLDEQPLWARRHAASCPQSPRDATTWESPPWAVWQFPGQSRPTTFDCCRCVARTGLGLLLTCRQAHAEAAPVFWGKNVHCFADMPQLLGDMGERMRPESRALLRHVSVAIFDDNKSRFARHTLDVWPVLSACRALETLELDLEQARGGVNVTPAKLVSDLLEDHRTALGLGGRRPAKAKLPNFRRLSIAKVLQYHVAAADYEESDRVEILHVKYSQPLDLDAARDRDTTVRALTAFEGRFLPEARAAVGSQVLDPSRQTWQGPTPVCFLGRALDDRRYAVRLRLREGSDETTEVQFFGTPLSVETLREHEEERAREAAYRKAHGLLTVEEERARRGVEKEERIRKRVELERKMEGAKELRKKERKRVMPARGGQSGGD</sequence>
<reference evidence="2" key="3">
    <citation type="submission" date="2010-09" db="EMBL/GenBank/DDBJ databases">
        <title>Annotation of Gaeumannomyces graminis var. tritici R3-111a-1.</title>
        <authorList>
            <consortium name="The Broad Institute Genome Sequencing Platform"/>
            <person name="Ma L.-J."/>
            <person name="Dead R."/>
            <person name="Young S.K."/>
            <person name="Zeng Q."/>
            <person name="Gargeya S."/>
            <person name="Fitzgerald M."/>
            <person name="Haas B."/>
            <person name="Abouelleil A."/>
            <person name="Alvarado L."/>
            <person name="Arachchi H.M."/>
            <person name="Berlin A."/>
            <person name="Brown A."/>
            <person name="Chapman S.B."/>
            <person name="Chen Z."/>
            <person name="Dunbar C."/>
            <person name="Freedman E."/>
            <person name="Gearin G."/>
            <person name="Gellesch M."/>
            <person name="Goldberg J."/>
            <person name="Griggs A."/>
            <person name="Gujja S."/>
            <person name="Heiman D."/>
            <person name="Howarth C."/>
            <person name="Larson L."/>
            <person name="Lui A."/>
            <person name="MacDonald P.J.P."/>
            <person name="Mehta T."/>
            <person name="Montmayeur A."/>
            <person name="Murphy C."/>
            <person name="Neiman D."/>
            <person name="Pearson M."/>
            <person name="Priest M."/>
            <person name="Roberts A."/>
            <person name="Saif S."/>
            <person name="Shea T."/>
            <person name="Shenoy N."/>
            <person name="Sisk P."/>
            <person name="Stolte C."/>
            <person name="Sykes S."/>
            <person name="Yandava C."/>
            <person name="Wortman J."/>
            <person name="Nusbaum C."/>
            <person name="Birren B."/>
        </authorList>
    </citation>
    <scope>NUCLEOTIDE SEQUENCE</scope>
    <source>
        <strain evidence="2">R3-111a-1</strain>
    </source>
</reference>
<reference evidence="3" key="5">
    <citation type="submission" date="2018-04" db="UniProtKB">
        <authorList>
            <consortium name="EnsemblFungi"/>
        </authorList>
    </citation>
    <scope>IDENTIFICATION</scope>
    <source>
        <strain evidence="3">R3-111a-1</strain>
    </source>
</reference>
<dbReference type="GeneID" id="20352930"/>
<evidence type="ECO:0000313" key="2">
    <source>
        <dbReference type="EMBL" id="EJT70300.1"/>
    </source>
</evidence>
<dbReference type="InterPro" id="IPR038883">
    <property type="entry name" value="AN11006-like"/>
</dbReference>
<dbReference type="OrthoDB" id="5226972at2759"/>
<dbReference type="eggNOG" id="ENOG502T5GS">
    <property type="taxonomic scope" value="Eukaryota"/>
</dbReference>
<reference evidence="2" key="2">
    <citation type="submission" date="2010-07" db="EMBL/GenBank/DDBJ databases">
        <authorList>
            <consortium name="The Broad Institute Genome Sequencing Platform"/>
            <consortium name="Broad Institute Genome Sequencing Center for Infectious Disease"/>
            <person name="Ma L.-J."/>
            <person name="Dead R."/>
            <person name="Young S."/>
            <person name="Zeng Q."/>
            <person name="Koehrsen M."/>
            <person name="Alvarado L."/>
            <person name="Berlin A."/>
            <person name="Chapman S.B."/>
            <person name="Chen Z."/>
            <person name="Freedman E."/>
            <person name="Gellesch M."/>
            <person name="Goldberg J."/>
            <person name="Griggs A."/>
            <person name="Gujja S."/>
            <person name="Heilman E.R."/>
            <person name="Heiman D."/>
            <person name="Hepburn T."/>
            <person name="Howarth C."/>
            <person name="Jen D."/>
            <person name="Larson L."/>
            <person name="Mehta T."/>
            <person name="Neiman D."/>
            <person name="Pearson M."/>
            <person name="Roberts A."/>
            <person name="Saif S."/>
            <person name="Shea T."/>
            <person name="Shenoy N."/>
            <person name="Sisk P."/>
            <person name="Stolte C."/>
            <person name="Sykes S."/>
            <person name="Walk T."/>
            <person name="White J."/>
            <person name="Yandava C."/>
            <person name="Haas B."/>
            <person name="Nusbaum C."/>
            <person name="Birren B."/>
        </authorList>
    </citation>
    <scope>NUCLEOTIDE SEQUENCE</scope>
    <source>
        <strain evidence="2">R3-111a-1</strain>
    </source>
</reference>
<dbReference type="PANTHER" id="PTHR42085:SF2">
    <property type="entry name" value="F-BOX DOMAIN-CONTAINING PROTEIN"/>
    <property type="match status" value="1"/>
</dbReference>
<dbReference type="PANTHER" id="PTHR42085">
    <property type="entry name" value="F-BOX DOMAIN-CONTAINING PROTEIN"/>
    <property type="match status" value="1"/>
</dbReference>
<evidence type="ECO:0000256" key="1">
    <source>
        <dbReference type="SAM" id="MobiDB-lite"/>
    </source>
</evidence>
<protein>
    <submittedName>
        <fullName evidence="2 3">Uncharacterized protein</fullName>
    </submittedName>
</protein>
<dbReference type="Proteomes" id="UP000006039">
    <property type="component" value="Unassembled WGS sequence"/>
</dbReference>
<evidence type="ECO:0000313" key="4">
    <source>
        <dbReference type="Proteomes" id="UP000006039"/>
    </source>
</evidence>
<reference evidence="3" key="4">
    <citation type="journal article" date="2015" name="G3 (Bethesda)">
        <title>Genome sequences of three phytopathogenic species of the Magnaporthaceae family of fungi.</title>
        <authorList>
            <person name="Okagaki L.H."/>
            <person name="Nunes C.C."/>
            <person name="Sailsbery J."/>
            <person name="Clay B."/>
            <person name="Brown D."/>
            <person name="John T."/>
            <person name="Oh Y."/>
            <person name="Young N."/>
            <person name="Fitzgerald M."/>
            <person name="Haas B.J."/>
            <person name="Zeng Q."/>
            <person name="Young S."/>
            <person name="Adiconis X."/>
            <person name="Fan L."/>
            <person name="Levin J.Z."/>
            <person name="Mitchell T.K."/>
            <person name="Okubara P.A."/>
            <person name="Farman M.L."/>
            <person name="Kohn L.M."/>
            <person name="Birren B."/>
            <person name="Ma L.-J."/>
            <person name="Dean R.A."/>
        </authorList>
    </citation>
    <scope>NUCLEOTIDE SEQUENCE</scope>
    <source>
        <strain evidence="3">R3-111a-1</strain>
    </source>
</reference>
<organism evidence="2">
    <name type="scientific">Gaeumannomyces tritici (strain R3-111a-1)</name>
    <name type="common">Wheat and barley take-all root rot fungus</name>
    <name type="synonym">Gaeumannomyces graminis var. tritici</name>
    <dbReference type="NCBI Taxonomy" id="644352"/>
    <lineage>
        <taxon>Eukaryota</taxon>
        <taxon>Fungi</taxon>
        <taxon>Dikarya</taxon>
        <taxon>Ascomycota</taxon>
        <taxon>Pezizomycotina</taxon>
        <taxon>Sordariomycetes</taxon>
        <taxon>Sordariomycetidae</taxon>
        <taxon>Magnaporthales</taxon>
        <taxon>Magnaporthaceae</taxon>
        <taxon>Gaeumannomyces</taxon>
    </lineage>
</organism>
<dbReference type="EMBL" id="GL385402">
    <property type="protein sequence ID" value="EJT70300.1"/>
    <property type="molecule type" value="Genomic_DNA"/>
</dbReference>
<dbReference type="HOGENOM" id="CLU_585273_0_0_1"/>
<dbReference type="VEuPathDB" id="FungiDB:GGTG_12472"/>
<keyword evidence="4" id="KW-1185">Reference proteome</keyword>
<feature type="region of interest" description="Disordered" evidence="1">
    <location>
        <begin position="375"/>
        <end position="400"/>
    </location>
</feature>
<name>J3PG46_GAET3</name>
<evidence type="ECO:0000313" key="3">
    <source>
        <dbReference type="EnsemblFungi" id="EJT70300"/>
    </source>
</evidence>
<accession>J3PG46</accession>
<proteinExistence type="predicted"/>
<dbReference type="EnsemblFungi" id="EJT70300">
    <property type="protein sequence ID" value="EJT70300"/>
    <property type="gene ID" value="GGTG_12472"/>
</dbReference>
<dbReference type="AlphaFoldDB" id="J3PG46"/>
<gene>
    <name evidence="3" type="primary">20352930</name>
    <name evidence="2" type="ORF">GGTG_12472</name>
</gene>
<dbReference type="STRING" id="644352.J3PG46"/>
<dbReference type="RefSeq" id="XP_009228634.1">
    <property type="nucleotide sequence ID" value="XM_009230370.1"/>
</dbReference>
<reference evidence="4" key="1">
    <citation type="submission" date="2010-07" db="EMBL/GenBank/DDBJ databases">
        <title>The genome sequence of Gaeumannomyces graminis var. tritici strain R3-111a-1.</title>
        <authorList>
            <consortium name="The Broad Institute Genome Sequencing Platform"/>
            <person name="Ma L.-J."/>
            <person name="Dead R."/>
            <person name="Young S."/>
            <person name="Zeng Q."/>
            <person name="Koehrsen M."/>
            <person name="Alvarado L."/>
            <person name="Berlin A."/>
            <person name="Chapman S.B."/>
            <person name="Chen Z."/>
            <person name="Freedman E."/>
            <person name="Gellesch M."/>
            <person name="Goldberg J."/>
            <person name="Griggs A."/>
            <person name="Gujja S."/>
            <person name="Heilman E.R."/>
            <person name="Heiman D."/>
            <person name="Hepburn T."/>
            <person name="Howarth C."/>
            <person name="Jen D."/>
            <person name="Larson L."/>
            <person name="Mehta T."/>
            <person name="Neiman D."/>
            <person name="Pearson M."/>
            <person name="Roberts A."/>
            <person name="Saif S."/>
            <person name="Shea T."/>
            <person name="Shenoy N."/>
            <person name="Sisk P."/>
            <person name="Stolte C."/>
            <person name="Sykes S."/>
            <person name="Walk T."/>
            <person name="White J."/>
            <person name="Yandava C."/>
            <person name="Haas B."/>
            <person name="Nusbaum C."/>
            <person name="Birren B."/>
        </authorList>
    </citation>
    <scope>NUCLEOTIDE SEQUENCE [LARGE SCALE GENOMIC DNA]</scope>
    <source>
        <strain evidence="4">R3-111a-1</strain>
    </source>
</reference>